<evidence type="ECO:0000313" key="1">
    <source>
        <dbReference type="EMBL" id="GGS56268.1"/>
    </source>
</evidence>
<sequence>MLAHALLAVARADEHTRPAPEALIQLTRNEIQRLFVTLVVRPQPLPTTSHPPCRRAPER</sequence>
<dbReference type="EMBL" id="BMSL01000020">
    <property type="protein sequence ID" value="GGS56268.1"/>
    <property type="molecule type" value="Genomic_DNA"/>
</dbReference>
<organism evidence="1 2">
    <name type="scientific">Streptomyces griseoviridis</name>
    <dbReference type="NCBI Taxonomy" id="45398"/>
    <lineage>
        <taxon>Bacteria</taxon>
        <taxon>Bacillati</taxon>
        <taxon>Actinomycetota</taxon>
        <taxon>Actinomycetes</taxon>
        <taxon>Kitasatosporales</taxon>
        <taxon>Streptomycetaceae</taxon>
        <taxon>Streptomyces</taxon>
    </lineage>
</organism>
<protein>
    <submittedName>
        <fullName evidence="1">Uncharacterized protein</fullName>
    </submittedName>
</protein>
<dbReference type="Proteomes" id="UP000653493">
    <property type="component" value="Unassembled WGS sequence"/>
</dbReference>
<evidence type="ECO:0000313" key="2">
    <source>
        <dbReference type="Proteomes" id="UP000653493"/>
    </source>
</evidence>
<name>A0A918GRL8_STRGD</name>
<comment type="caution">
    <text evidence="1">The sequence shown here is derived from an EMBL/GenBank/DDBJ whole genome shotgun (WGS) entry which is preliminary data.</text>
</comment>
<accession>A0A918GRL8</accession>
<gene>
    <name evidence="1" type="ORF">GCM10010238_52000</name>
</gene>
<reference evidence="1" key="1">
    <citation type="journal article" date="2014" name="Int. J. Syst. Evol. Microbiol.">
        <title>Complete genome sequence of Corynebacterium casei LMG S-19264T (=DSM 44701T), isolated from a smear-ripened cheese.</title>
        <authorList>
            <consortium name="US DOE Joint Genome Institute (JGI-PGF)"/>
            <person name="Walter F."/>
            <person name="Albersmeier A."/>
            <person name="Kalinowski J."/>
            <person name="Ruckert C."/>
        </authorList>
    </citation>
    <scope>NUCLEOTIDE SEQUENCE</scope>
    <source>
        <strain evidence="1">JCM 4234</strain>
    </source>
</reference>
<reference evidence="1" key="2">
    <citation type="submission" date="2020-09" db="EMBL/GenBank/DDBJ databases">
        <authorList>
            <person name="Sun Q."/>
            <person name="Ohkuma M."/>
        </authorList>
    </citation>
    <scope>NUCLEOTIDE SEQUENCE</scope>
    <source>
        <strain evidence="1">JCM 4234</strain>
    </source>
</reference>
<keyword evidence="2" id="KW-1185">Reference proteome</keyword>
<proteinExistence type="predicted"/>
<dbReference type="AlphaFoldDB" id="A0A918GRL8"/>